<protein>
    <recommendedName>
        <fullName evidence="5">DUF308 domain-containing protein</fullName>
    </recommendedName>
</protein>
<dbReference type="AlphaFoldDB" id="A0A6P1YQ86"/>
<evidence type="ECO:0000256" key="1">
    <source>
        <dbReference type="SAM" id="MobiDB-lite"/>
    </source>
</evidence>
<evidence type="ECO:0008006" key="5">
    <source>
        <dbReference type="Google" id="ProtNLM"/>
    </source>
</evidence>
<gene>
    <name evidence="3" type="ORF">G3A50_16155</name>
</gene>
<proteinExistence type="predicted"/>
<organism evidence="3 4">
    <name type="scientific">Ancylobacter pratisalsi</name>
    <dbReference type="NCBI Taxonomy" id="1745854"/>
    <lineage>
        <taxon>Bacteria</taxon>
        <taxon>Pseudomonadati</taxon>
        <taxon>Pseudomonadota</taxon>
        <taxon>Alphaproteobacteria</taxon>
        <taxon>Hyphomicrobiales</taxon>
        <taxon>Xanthobacteraceae</taxon>
        <taxon>Ancylobacter</taxon>
    </lineage>
</organism>
<evidence type="ECO:0000313" key="4">
    <source>
        <dbReference type="Proteomes" id="UP000464751"/>
    </source>
</evidence>
<dbReference type="KEGG" id="apra:G3A50_16155"/>
<accession>A0A6P1YQ86</accession>
<keyword evidence="4" id="KW-1185">Reference proteome</keyword>
<feature type="compositionally biased region" description="Pro residues" evidence="1">
    <location>
        <begin position="113"/>
        <end position="129"/>
    </location>
</feature>
<keyword evidence="2" id="KW-0812">Transmembrane</keyword>
<reference evidence="3 4" key="1">
    <citation type="submission" date="2020-02" db="EMBL/GenBank/DDBJ databases">
        <authorList>
            <person name="Li G."/>
        </authorList>
    </citation>
    <scope>NUCLEOTIDE SEQUENCE [LARGE SCALE GENOMIC DNA]</scope>
    <source>
        <strain evidence="3 4">DSM 102029</strain>
    </source>
</reference>
<keyword evidence="2" id="KW-1133">Transmembrane helix</keyword>
<feature type="region of interest" description="Disordered" evidence="1">
    <location>
        <begin position="106"/>
        <end position="293"/>
    </location>
</feature>
<feature type="transmembrane region" description="Helical" evidence="2">
    <location>
        <begin position="5"/>
        <end position="26"/>
    </location>
</feature>
<name>A0A6P1YQ86_9HYPH</name>
<dbReference type="Proteomes" id="UP000464751">
    <property type="component" value="Chromosome"/>
</dbReference>
<dbReference type="EMBL" id="CP048630">
    <property type="protein sequence ID" value="QIB35070.1"/>
    <property type="molecule type" value="Genomic_DNA"/>
</dbReference>
<keyword evidence="2" id="KW-0472">Membrane</keyword>
<feature type="compositionally biased region" description="Pro residues" evidence="1">
    <location>
        <begin position="165"/>
        <end position="182"/>
    </location>
</feature>
<feature type="compositionally biased region" description="Low complexity" evidence="1">
    <location>
        <begin position="245"/>
        <end position="262"/>
    </location>
</feature>
<evidence type="ECO:0000313" key="3">
    <source>
        <dbReference type="EMBL" id="QIB35070.1"/>
    </source>
</evidence>
<evidence type="ECO:0000256" key="2">
    <source>
        <dbReference type="SAM" id="Phobius"/>
    </source>
</evidence>
<feature type="transmembrane region" description="Helical" evidence="2">
    <location>
        <begin position="32"/>
        <end position="55"/>
    </location>
</feature>
<sequence>MGAILIGIGIAIAVLGVLLGTIGFGSSETTSGAALMTAGSIGFVGGMLLLGLGFIHRALVDIGNKLDGVVHFEPDEDDIHVAASEHGHAGALPIHAEPFEPAFAPPVEEAPRAEPPAFSPPPEPEPAAPVRPAAEERAADAGRGLPSWFRRKREAEPVAEEPSEPASPEPLPPPPLSPPPMAPSREPAFDEPRLEPLRPDLARREPPAFLRESRERPTSGSFSGDDFVPRFGEPRPSAPAPTPQAPTVSTPAVSAPAVSAPMAPSPSVPMSEPRPPRLRDETIPDPGEPPAFLRESDLLGDVEEEIVEPSITVLKAGTIGGMAYKLYSDGSIEADLPDGTLRFASLQELRDHVASSAAARGEG</sequence>
<feature type="compositionally biased region" description="Basic and acidic residues" evidence="1">
    <location>
        <begin position="187"/>
        <end position="217"/>
    </location>
</feature>
<dbReference type="RefSeq" id="WP_163076215.1">
    <property type="nucleotide sequence ID" value="NZ_CP048630.1"/>
</dbReference>